<dbReference type="Proteomes" id="UP000236434">
    <property type="component" value="Unassembled WGS sequence"/>
</dbReference>
<evidence type="ECO:0000259" key="8">
    <source>
        <dbReference type="Pfam" id="PF02687"/>
    </source>
</evidence>
<reference evidence="9 10" key="1">
    <citation type="submission" date="2013-12" db="EMBL/GenBank/DDBJ databases">
        <title>Comparative genomics of Petrotoga isolates.</title>
        <authorList>
            <person name="Nesbo C.L."/>
            <person name="Charchuk R."/>
            <person name="Chow K."/>
        </authorList>
    </citation>
    <scope>NUCLEOTIDE SEQUENCE [LARGE SCALE GENOMIC DNA]</scope>
    <source>
        <strain evidence="9 10">DSM 13574</strain>
    </source>
</reference>
<dbReference type="EMBL" id="AZRL01000006">
    <property type="protein sequence ID" value="PNR97291.1"/>
    <property type="molecule type" value="Genomic_DNA"/>
</dbReference>
<evidence type="ECO:0000313" key="10">
    <source>
        <dbReference type="Proteomes" id="UP000236434"/>
    </source>
</evidence>
<gene>
    <name evidence="9" type="ORF">X929_03285</name>
</gene>
<dbReference type="PANTHER" id="PTHR30489">
    <property type="entry name" value="LIPOPROTEIN-RELEASING SYSTEM TRANSMEMBRANE PROTEIN LOLE"/>
    <property type="match status" value="1"/>
</dbReference>
<name>A0A2K1P3F6_9BACT</name>
<sequence>MKGGRRNNPTLLLAISFFTRSKKNFKFSLFAMIIGVWGIIVVTSIINGFDSLLIDSITNFYPHLVVNGIYSQNSSEIDKIINFNITSVTLINGSKIAFSQLMELDDLSIYEGFVNERIGDDGLIIGNKLADNLNVDIGDTIITVGTKGLLPIFQERSITGIFESGVYSYDSTFILVQDSNPKEYTGIFLKNPNKAKQFKERYLYNYSTLTWEESNETLAKAVQVDSLLALMITFFILLISGFSISNSVSFSVFTRNKEIAILRALGFQRKQVSTVFILETFLISLVGFVIGVIAGTLTCWFLIILKIPLPEGLFYVEYLPIKITANSFLIAFLINSIVSIFFSYIASRRASSLNIVESLKEE</sequence>
<evidence type="ECO:0000256" key="2">
    <source>
        <dbReference type="ARBA" id="ARBA00005236"/>
    </source>
</evidence>
<dbReference type="Pfam" id="PF02687">
    <property type="entry name" value="FtsX"/>
    <property type="match status" value="1"/>
</dbReference>
<feature type="transmembrane region" description="Helical" evidence="7">
    <location>
        <begin position="323"/>
        <end position="345"/>
    </location>
</feature>
<keyword evidence="4 7" id="KW-0812">Transmembrane</keyword>
<keyword evidence="5 7" id="KW-1133">Transmembrane helix</keyword>
<dbReference type="PANTHER" id="PTHR30489:SF0">
    <property type="entry name" value="LIPOPROTEIN-RELEASING SYSTEM TRANSMEMBRANE PROTEIN LOLE"/>
    <property type="match status" value="1"/>
</dbReference>
<comment type="caution">
    <text evidence="9">The sequence shown here is derived from an EMBL/GenBank/DDBJ whole genome shotgun (WGS) entry which is preliminary data.</text>
</comment>
<proteinExistence type="inferred from homology"/>
<keyword evidence="6 7" id="KW-0472">Membrane</keyword>
<dbReference type="InterPro" id="IPR051447">
    <property type="entry name" value="Lipoprotein-release_system"/>
</dbReference>
<protein>
    <recommendedName>
        <fullName evidence="8">ABC3 transporter permease C-terminal domain-containing protein</fullName>
    </recommendedName>
</protein>
<feature type="transmembrane region" description="Helical" evidence="7">
    <location>
        <begin position="227"/>
        <end position="254"/>
    </location>
</feature>
<evidence type="ECO:0000256" key="7">
    <source>
        <dbReference type="SAM" id="Phobius"/>
    </source>
</evidence>
<evidence type="ECO:0000256" key="6">
    <source>
        <dbReference type="ARBA" id="ARBA00023136"/>
    </source>
</evidence>
<evidence type="ECO:0000256" key="1">
    <source>
        <dbReference type="ARBA" id="ARBA00004651"/>
    </source>
</evidence>
<feature type="transmembrane region" description="Helical" evidence="7">
    <location>
        <begin position="27"/>
        <end position="49"/>
    </location>
</feature>
<dbReference type="AlphaFoldDB" id="A0A2K1P3F6"/>
<dbReference type="RefSeq" id="WP_169924942.1">
    <property type="nucleotide sequence ID" value="NZ_AZRL01000006.1"/>
</dbReference>
<comment type="similarity">
    <text evidence="2">Belongs to the ABC-4 integral membrane protein family. LolC/E subfamily.</text>
</comment>
<keyword evidence="3" id="KW-1003">Cell membrane</keyword>
<dbReference type="InterPro" id="IPR003838">
    <property type="entry name" value="ABC3_permease_C"/>
</dbReference>
<organism evidence="9 10">
    <name type="scientific">Petrotoga olearia DSM 13574</name>
    <dbReference type="NCBI Taxonomy" id="1122955"/>
    <lineage>
        <taxon>Bacteria</taxon>
        <taxon>Thermotogati</taxon>
        <taxon>Thermotogota</taxon>
        <taxon>Thermotogae</taxon>
        <taxon>Petrotogales</taxon>
        <taxon>Petrotogaceae</taxon>
        <taxon>Petrotoga</taxon>
    </lineage>
</organism>
<dbReference type="GO" id="GO:0098797">
    <property type="term" value="C:plasma membrane protein complex"/>
    <property type="evidence" value="ECO:0007669"/>
    <property type="project" value="TreeGrafter"/>
</dbReference>
<evidence type="ECO:0000256" key="5">
    <source>
        <dbReference type="ARBA" id="ARBA00022989"/>
    </source>
</evidence>
<accession>A0A2K1P3F6</accession>
<evidence type="ECO:0000313" key="9">
    <source>
        <dbReference type="EMBL" id="PNR97291.1"/>
    </source>
</evidence>
<feature type="transmembrane region" description="Helical" evidence="7">
    <location>
        <begin position="275"/>
        <end position="303"/>
    </location>
</feature>
<evidence type="ECO:0000256" key="4">
    <source>
        <dbReference type="ARBA" id="ARBA00022692"/>
    </source>
</evidence>
<dbReference type="GO" id="GO:0044874">
    <property type="term" value="P:lipoprotein localization to outer membrane"/>
    <property type="evidence" value="ECO:0007669"/>
    <property type="project" value="TreeGrafter"/>
</dbReference>
<comment type="subcellular location">
    <subcellularLocation>
        <location evidence="1">Cell membrane</location>
        <topology evidence="1">Multi-pass membrane protein</topology>
    </subcellularLocation>
</comment>
<evidence type="ECO:0000256" key="3">
    <source>
        <dbReference type="ARBA" id="ARBA00022475"/>
    </source>
</evidence>
<feature type="domain" description="ABC3 transporter permease C-terminal" evidence="8">
    <location>
        <begin position="231"/>
        <end position="355"/>
    </location>
</feature>